<dbReference type="SUPFAM" id="SSF53474">
    <property type="entry name" value="alpha/beta-Hydrolases"/>
    <property type="match status" value="1"/>
</dbReference>
<evidence type="ECO:0000313" key="4">
    <source>
        <dbReference type="EMBL" id="SHI28800.1"/>
    </source>
</evidence>
<organism evidence="4 5">
    <name type="scientific">Anaerovibrio lipolyticus DSM 3074</name>
    <dbReference type="NCBI Taxonomy" id="1120997"/>
    <lineage>
        <taxon>Bacteria</taxon>
        <taxon>Bacillati</taxon>
        <taxon>Bacillota</taxon>
        <taxon>Negativicutes</taxon>
        <taxon>Selenomonadales</taxon>
        <taxon>Selenomonadaceae</taxon>
        <taxon>Anaerovibrio</taxon>
    </lineage>
</organism>
<feature type="binding site" evidence="2">
    <location>
        <position position="93"/>
    </location>
    <ligand>
        <name>substrate</name>
    </ligand>
</feature>
<dbReference type="InterPro" id="IPR051044">
    <property type="entry name" value="MAG_DAG_Lipase"/>
</dbReference>
<dbReference type="PANTHER" id="PTHR11614">
    <property type="entry name" value="PHOSPHOLIPASE-RELATED"/>
    <property type="match status" value="1"/>
</dbReference>
<feature type="active site" description="Charge relay system" evidence="1">
    <location>
        <position position="194"/>
    </location>
</feature>
<dbReference type="OrthoDB" id="9800213at2"/>
<feature type="domain" description="Serine aminopeptidase S33" evidence="3">
    <location>
        <begin position="18"/>
        <end position="227"/>
    </location>
</feature>
<name>A0A1M5ZX25_9FIRM</name>
<dbReference type="GO" id="GO:0052689">
    <property type="term" value="F:carboxylic ester hydrolase activity"/>
    <property type="evidence" value="ECO:0007669"/>
    <property type="project" value="InterPro"/>
</dbReference>
<dbReference type="EMBL" id="FQYW01000003">
    <property type="protein sequence ID" value="SHI28800.1"/>
    <property type="molecule type" value="Genomic_DNA"/>
</dbReference>
<evidence type="ECO:0000313" key="5">
    <source>
        <dbReference type="Proteomes" id="UP000191240"/>
    </source>
</evidence>
<feature type="active site" description="Nucleophile" evidence="1">
    <location>
        <position position="92"/>
    </location>
</feature>
<proteinExistence type="predicted"/>
<gene>
    <name evidence="4" type="ORF">SAMN02745671_00016</name>
</gene>
<dbReference type="PIRSF" id="PIRSF017388">
    <property type="entry name" value="Esterase_lipase"/>
    <property type="match status" value="1"/>
</dbReference>
<protein>
    <submittedName>
        <fullName evidence="4">Carboxylesterase</fullName>
    </submittedName>
</protein>
<dbReference type="InterPro" id="IPR029058">
    <property type="entry name" value="AB_hydrolase_fold"/>
</dbReference>
<dbReference type="AlphaFoldDB" id="A0A1M5ZX25"/>
<dbReference type="Pfam" id="PF12146">
    <property type="entry name" value="Hydrolase_4"/>
    <property type="match status" value="1"/>
</dbReference>
<reference evidence="4 5" key="1">
    <citation type="submission" date="2016-11" db="EMBL/GenBank/DDBJ databases">
        <authorList>
            <person name="Jaros S."/>
            <person name="Januszkiewicz K."/>
            <person name="Wedrychowicz H."/>
        </authorList>
    </citation>
    <scope>NUCLEOTIDE SEQUENCE [LARGE SCALE GENOMIC DNA]</scope>
    <source>
        <strain evidence="4 5">DSM 3074</strain>
    </source>
</reference>
<evidence type="ECO:0000259" key="3">
    <source>
        <dbReference type="Pfam" id="PF12146"/>
    </source>
</evidence>
<dbReference type="Gene3D" id="3.40.50.1820">
    <property type="entry name" value="alpha/beta hydrolase"/>
    <property type="match status" value="1"/>
</dbReference>
<dbReference type="Proteomes" id="UP000191240">
    <property type="component" value="Unassembled WGS sequence"/>
</dbReference>
<dbReference type="InterPro" id="IPR022742">
    <property type="entry name" value="Hydrolase_4"/>
</dbReference>
<accession>A0A1M5ZX25</accession>
<dbReference type="RefSeq" id="WP_080325142.1">
    <property type="nucleotide sequence ID" value="NZ_FQYW01000003.1"/>
</dbReference>
<evidence type="ECO:0000256" key="1">
    <source>
        <dbReference type="PIRSR" id="PIRSR017388-1"/>
    </source>
</evidence>
<sequence>MIINGGEPFFLKGGPHGILLIHGFTGVPAEMLLLGRYLNDKGYTVLAVRLAGHGTTTEDMAHMTSEDWYDSVCDGYSILASICEKISVVGQSMGGLLSILLAANASVKCCCTLAAPIFIHEDKQLYRLPAKEYCKNKYWPKKKRMHFDVPQVCNASYGEYPMVSVHELLDLIDRTKRELPRVKCPMLVMHSHGDHTARDRSANKIYDLSGSYEKELVWLEESGHLITIGCEREKAFELVDEFIREHS</sequence>
<dbReference type="InterPro" id="IPR012354">
    <property type="entry name" value="Esterase_lipase"/>
</dbReference>
<feature type="binding site" evidence="2">
    <location>
        <position position="24"/>
    </location>
    <ligand>
        <name>substrate</name>
    </ligand>
</feature>
<evidence type="ECO:0000256" key="2">
    <source>
        <dbReference type="PIRSR" id="PIRSR017388-2"/>
    </source>
</evidence>
<feature type="active site" description="Charge relay system" evidence="1">
    <location>
        <position position="224"/>
    </location>
</feature>